<dbReference type="RefSeq" id="WP_114511723.1">
    <property type="nucleotide sequence ID" value="NZ_QPMK01000012.1"/>
</dbReference>
<dbReference type="OrthoDB" id="7865359at2"/>
<accession>A0A369TKP5</accession>
<keyword evidence="2" id="KW-0812">Transmembrane</keyword>
<evidence type="ECO:0000256" key="2">
    <source>
        <dbReference type="SAM" id="Phobius"/>
    </source>
</evidence>
<keyword evidence="2" id="KW-1133">Transmembrane helix</keyword>
<dbReference type="AlphaFoldDB" id="A0A369TKP5"/>
<dbReference type="EMBL" id="QPMK01000012">
    <property type="protein sequence ID" value="RDD65412.1"/>
    <property type="molecule type" value="Genomic_DNA"/>
</dbReference>
<evidence type="ECO:0000313" key="4">
    <source>
        <dbReference type="Proteomes" id="UP000253977"/>
    </source>
</evidence>
<reference evidence="3 4" key="1">
    <citation type="submission" date="2018-07" db="EMBL/GenBank/DDBJ databases">
        <title>Thalassococcus profundi sp. nov., a marine bacterium isolated from deep seawater of Okinawa Trough.</title>
        <authorList>
            <person name="Yu M."/>
        </authorList>
    </citation>
    <scope>NUCLEOTIDE SEQUENCE [LARGE SCALE GENOMIC DNA]</scope>
    <source>
        <strain evidence="3 4">WRAS1</strain>
    </source>
</reference>
<protein>
    <submittedName>
        <fullName evidence="3">Flagellar motor switch protein</fullName>
    </submittedName>
</protein>
<gene>
    <name evidence="3" type="ORF">DU478_14680</name>
</gene>
<keyword evidence="2" id="KW-0472">Membrane</keyword>
<sequence>MLPTLIDFIIVVLLIGTLVYAYLLDRRVRTLMLALREMEPMVGAFSSAVDQSARSIEDLRELSVTPRRAEPPLQRRRGAAPADEPRPTQKTTAASPDPKGPVRGQTSVPGKSDLVRTFFDITKERQK</sequence>
<feature type="transmembrane region" description="Helical" evidence="2">
    <location>
        <begin position="6"/>
        <end position="24"/>
    </location>
</feature>
<name>A0A369TKP5_9RHOB</name>
<keyword evidence="3" id="KW-0282">Flagellum</keyword>
<keyword evidence="3" id="KW-0969">Cilium</keyword>
<keyword evidence="3" id="KW-0966">Cell projection</keyword>
<feature type="region of interest" description="Disordered" evidence="1">
    <location>
        <begin position="59"/>
        <end position="127"/>
    </location>
</feature>
<keyword evidence="4" id="KW-1185">Reference proteome</keyword>
<proteinExistence type="predicted"/>
<evidence type="ECO:0000313" key="3">
    <source>
        <dbReference type="EMBL" id="RDD65412.1"/>
    </source>
</evidence>
<organism evidence="3 4">
    <name type="scientific">Thalassococcus profundi</name>
    <dbReference type="NCBI Taxonomy" id="2282382"/>
    <lineage>
        <taxon>Bacteria</taxon>
        <taxon>Pseudomonadati</taxon>
        <taxon>Pseudomonadota</taxon>
        <taxon>Alphaproteobacteria</taxon>
        <taxon>Rhodobacterales</taxon>
        <taxon>Roseobacteraceae</taxon>
        <taxon>Thalassococcus</taxon>
    </lineage>
</organism>
<dbReference type="Proteomes" id="UP000253977">
    <property type="component" value="Unassembled WGS sequence"/>
</dbReference>
<evidence type="ECO:0000256" key="1">
    <source>
        <dbReference type="SAM" id="MobiDB-lite"/>
    </source>
</evidence>
<comment type="caution">
    <text evidence="3">The sequence shown here is derived from an EMBL/GenBank/DDBJ whole genome shotgun (WGS) entry which is preliminary data.</text>
</comment>